<accession>A0ABS9RV01</accession>
<dbReference type="RefSeq" id="WP_240568308.1">
    <property type="nucleotide sequence ID" value="NZ_JAKVPY010000011.1"/>
</dbReference>
<dbReference type="PROSITE" id="PS01124">
    <property type="entry name" value="HTH_ARAC_FAMILY_2"/>
    <property type="match status" value="1"/>
</dbReference>
<name>A0ABS9RV01_9GAMM</name>
<dbReference type="Gene3D" id="1.10.10.60">
    <property type="entry name" value="Homeodomain-like"/>
    <property type="match status" value="2"/>
</dbReference>
<evidence type="ECO:0000256" key="3">
    <source>
        <dbReference type="ARBA" id="ARBA00023163"/>
    </source>
</evidence>
<evidence type="ECO:0000256" key="1">
    <source>
        <dbReference type="ARBA" id="ARBA00023015"/>
    </source>
</evidence>
<proteinExistence type="predicted"/>
<evidence type="ECO:0000259" key="4">
    <source>
        <dbReference type="PROSITE" id="PS01124"/>
    </source>
</evidence>
<dbReference type="InterPro" id="IPR011256">
    <property type="entry name" value="Reg_factor_effector_dom_sf"/>
</dbReference>
<dbReference type="Proteomes" id="UP001202117">
    <property type="component" value="Unassembled WGS sequence"/>
</dbReference>
<dbReference type="EMBL" id="JAKVPY010000011">
    <property type="protein sequence ID" value="MCH4563650.1"/>
    <property type="molecule type" value="Genomic_DNA"/>
</dbReference>
<dbReference type="PANTHER" id="PTHR43280">
    <property type="entry name" value="ARAC-FAMILY TRANSCRIPTIONAL REGULATOR"/>
    <property type="match status" value="1"/>
</dbReference>
<evidence type="ECO:0000313" key="6">
    <source>
        <dbReference type="Proteomes" id="UP001202117"/>
    </source>
</evidence>
<comment type="caution">
    <text evidence="5">The sequence shown here is derived from an EMBL/GenBank/DDBJ whole genome shotgun (WGS) entry which is preliminary data.</text>
</comment>
<dbReference type="SUPFAM" id="SSF55136">
    <property type="entry name" value="Probable bacterial effector-binding domain"/>
    <property type="match status" value="1"/>
</dbReference>
<dbReference type="SMART" id="SM00342">
    <property type="entry name" value="HTH_ARAC"/>
    <property type="match status" value="1"/>
</dbReference>
<reference evidence="5 6" key="1">
    <citation type="submission" date="2022-02" db="EMBL/GenBank/DDBJ databases">
        <title>Halomonas fukangensis sp. nov., a halophilic bacterium isolated from a bulk soil of Kalidium foliatum at Fukang.</title>
        <authorList>
            <person name="Huang Y."/>
        </authorList>
    </citation>
    <scope>NUCLEOTIDE SEQUENCE [LARGE SCALE GENOMIC DNA]</scope>
    <source>
        <strain evidence="5 6">EGI 63088</strain>
    </source>
</reference>
<dbReference type="PROSITE" id="PS00041">
    <property type="entry name" value="HTH_ARAC_FAMILY_1"/>
    <property type="match status" value="1"/>
</dbReference>
<dbReference type="InterPro" id="IPR009057">
    <property type="entry name" value="Homeodomain-like_sf"/>
</dbReference>
<evidence type="ECO:0000313" key="5">
    <source>
        <dbReference type="EMBL" id="MCH4563650.1"/>
    </source>
</evidence>
<evidence type="ECO:0000256" key="2">
    <source>
        <dbReference type="ARBA" id="ARBA00023125"/>
    </source>
</evidence>
<dbReference type="Pfam" id="PF12833">
    <property type="entry name" value="HTH_18"/>
    <property type="match status" value="1"/>
</dbReference>
<gene>
    <name evidence="5" type="ORF">MKP05_10965</name>
</gene>
<dbReference type="InterPro" id="IPR018060">
    <property type="entry name" value="HTH_AraC"/>
</dbReference>
<keyword evidence="2" id="KW-0238">DNA-binding</keyword>
<protein>
    <submittedName>
        <fullName evidence="5">Helix-turn-helix domain-containing protein</fullName>
    </submittedName>
</protein>
<dbReference type="SUPFAM" id="SSF46689">
    <property type="entry name" value="Homeodomain-like"/>
    <property type="match status" value="2"/>
</dbReference>
<feature type="domain" description="HTH araC/xylS-type" evidence="4">
    <location>
        <begin position="6"/>
        <end position="104"/>
    </location>
</feature>
<dbReference type="PANTHER" id="PTHR43280:SF2">
    <property type="entry name" value="HTH-TYPE TRANSCRIPTIONAL REGULATOR EXSA"/>
    <property type="match status" value="1"/>
</dbReference>
<organism evidence="5 6">
    <name type="scientific">Halomonas flagellata</name>
    <dbReference type="NCBI Taxonomy" id="2920385"/>
    <lineage>
        <taxon>Bacteria</taxon>
        <taxon>Pseudomonadati</taxon>
        <taxon>Pseudomonadota</taxon>
        <taxon>Gammaproteobacteria</taxon>
        <taxon>Oceanospirillales</taxon>
        <taxon>Halomonadaceae</taxon>
        <taxon>Halomonas</taxon>
    </lineage>
</organism>
<sequence length="272" mass="30569">MGNDMMRAEIWLQETLESQLGIEDLAKRLGYSSSQVRRRFRQRFGIGPGAYRDLLRLEKAARLLVHTPHGVRQIAELCGYRNHSAFSRAFQRRYERSPRDFRRAQRLQLRRSDPATGREFAVELRLTPAQEAIVTRLYAPSMAIDTPAAWQQHLEVDDALPDRLSEATPIALLHDQPLASDMPRTDLGVQVAHGATIDVALPLPFRLIELPARRCACLTFGEMAQLPTAVRFLVGRSLPEKGVHFNGEAPRLLHTTAGLELQLPLLEPASAS</sequence>
<keyword evidence="3" id="KW-0804">Transcription</keyword>
<keyword evidence="1" id="KW-0805">Transcription regulation</keyword>
<dbReference type="InterPro" id="IPR018062">
    <property type="entry name" value="HTH_AraC-typ_CS"/>
</dbReference>
<keyword evidence="6" id="KW-1185">Reference proteome</keyword>